<dbReference type="PANTHER" id="PTHR42037">
    <property type="match status" value="1"/>
</dbReference>
<dbReference type="Proteomes" id="UP000076881">
    <property type="component" value="Unassembled WGS sequence"/>
</dbReference>
<reference evidence="2 3" key="1">
    <citation type="journal article" date="2016" name="Genome Biol. Evol.">
        <title>Divergent and convergent evolution of fungal pathogenicity.</title>
        <authorList>
            <person name="Shang Y."/>
            <person name="Xiao G."/>
            <person name="Zheng P."/>
            <person name="Cen K."/>
            <person name="Zhan S."/>
            <person name="Wang C."/>
        </authorList>
    </citation>
    <scope>NUCLEOTIDE SEQUENCE [LARGE SCALE GENOMIC DNA]</scope>
    <source>
        <strain evidence="2 3">RCEF 1005</strain>
    </source>
</reference>
<proteinExistence type="predicted"/>
<feature type="compositionally biased region" description="Polar residues" evidence="1">
    <location>
        <begin position="436"/>
        <end position="452"/>
    </location>
</feature>
<accession>A0A168AXT9</accession>
<evidence type="ECO:0000313" key="3">
    <source>
        <dbReference type="Proteomes" id="UP000076881"/>
    </source>
</evidence>
<evidence type="ECO:0000256" key="1">
    <source>
        <dbReference type="SAM" id="MobiDB-lite"/>
    </source>
</evidence>
<dbReference type="EMBL" id="AZHF01000011">
    <property type="protein sequence ID" value="OAA69337.1"/>
    <property type="molecule type" value="Genomic_DNA"/>
</dbReference>
<protein>
    <submittedName>
        <fullName evidence="2">Uncharacterized protein</fullName>
    </submittedName>
</protein>
<dbReference type="AlphaFoldDB" id="A0A168AXT9"/>
<dbReference type="STRING" id="1081108.A0A168AXT9"/>
<gene>
    <name evidence="2" type="ORF">LEL_10213</name>
</gene>
<dbReference type="Pfam" id="PF14441">
    <property type="entry name" value="OTT_1508_deam"/>
    <property type="match status" value="1"/>
</dbReference>
<dbReference type="InterPro" id="IPR027796">
    <property type="entry name" value="OTT_1508_deam-like"/>
</dbReference>
<name>A0A168AXT9_CORDF</name>
<feature type="region of interest" description="Disordered" evidence="1">
    <location>
        <begin position="432"/>
        <end position="494"/>
    </location>
</feature>
<organism evidence="2 3">
    <name type="scientific">Akanthomyces lecanii RCEF 1005</name>
    <dbReference type="NCBI Taxonomy" id="1081108"/>
    <lineage>
        <taxon>Eukaryota</taxon>
        <taxon>Fungi</taxon>
        <taxon>Dikarya</taxon>
        <taxon>Ascomycota</taxon>
        <taxon>Pezizomycotina</taxon>
        <taxon>Sordariomycetes</taxon>
        <taxon>Hypocreomycetidae</taxon>
        <taxon>Hypocreales</taxon>
        <taxon>Cordycipitaceae</taxon>
        <taxon>Akanthomyces</taxon>
        <taxon>Cordyceps confragosa</taxon>
    </lineage>
</organism>
<evidence type="ECO:0000313" key="2">
    <source>
        <dbReference type="EMBL" id="OAA69337.1"/>
    </source>
</evidence>
<sequence>MTSTTDKETQLACLSFLYEAVNETCRAGADVTHSSGLAGHEENLSDTEIFLCKLAQICDSKRGGDTITAVACLKGPNGEPEYILSSNARQGSESNSCVSYLKNLLNHVIENPDHLQPRAQRKQVLWRILEFNVGRVGLYLQALFETVEHCIDNCYEGNYSPVMKHLLTIQERCGFELVMESTENSKPLFLSNCENLINIVQDTKAKGFGRILDEYANMPGNPYWSQLRHLLGRLHSYRHAADTIVAASKKQEKLFRNITVTFVSSALPARSLVPQGIPLHRLLRTAFPDTASFAASCGSDIVELENSGLHDQVARLQNRHRTRTTVHCEVLLHGYLDEQGKTSPMQFFEDNCFIATSKPPCKLCHVYFAALCGRFRVRAPHLNIYPKWRLPDMDDADREEILDNMIEQMQHDTMSLLRDKRALWRRNDSRTDTHAGFQSSLGSGILGSTRSGGVSVRPESAMSMRSQTVSEMPPPRYLQPVSTASSVGGWGLLG</sequence>
<comment type="caution">
    <text evidence="2">The sequence shown here is derived from an EMBL/GenBank/DDBJ whole genome shotgun (WGS) entry which is preliminary data.</text>
</comment>
<dbReference type="OrthoDB" id="3251507at2759"/>
<dbReference type="PANTHER" id="PTHR42037:SF1">
    <property type="match status" value="1"/>
</dbReference>
<keyword evidence="3" id="KW-1185">Reference proteome</keyword>